<proteinExistence type="predicted"/>
<dbReference type="KEGG" id="ppd:Ppro_1881"/>
<dbReference type="HOGENOM" id="CLU_2397005_0_0_7"/>
<evidence type="ECO:0000313" key="2">
    <source>
        <dbReference type="Proteomes" id="UP000006732"/>
    </source>
</evidence>
<name>A1AQ71_PELPD</name>
<keyword evidence="2" id="KW-1185">Reference proteome</keyword>
<evidence type="ECO:0000313" key="1">
    <source>
        <dbReference type="EMBL" id="ABK99491.1"/>
    </source>
</evidence>
<dbReference type="EMBL" id="CP000482">
    <property type="protein sequence ID" value="ABK99491.1"/>
    <property type="molecule type" value="Genomic_DNA"/>
</dbReference>
<reference evidence="1 2" key="1">
    <citation type="submission" date="2006-10" db="EMBL/GenBank/DDBJ databases">
        <title>Complete sequence of chromosome of Pelobacter propionicus DSM 2379.</title>
        <authorList>
            <consortium name="US DOE Joint Genome Institute"/>
            <person name="Copeland A."/>
            <person name="Lucas S."/>
            <person name="Lapidus A."/>
            <person name="Barry K."/>
            <person name="Detter J.C."/>
            <person name="Glavina del Rio T."/>
            <person name="Hammon N."/>
            <person name="Israni S."/>
            <person name="Dalin E."/>
            <person name="Tice H."/>
            <person name="Pitluck S."/>
            <person name="Saunders E."/>
            <person name="Brettin T."/>
            <person name="Bruce D."/>
            <person name="Han C."/>
            <person name="Tapia R."/>
            <person name="Schmutz J."/>
            <person name="Larimer F."/>
            <person name="Land M."/>
            <person name="Hauser L."/>
            <person name="Kyrpides N."/>
            <person name="Kim E."/>
            <person name="Lovley D."/>
            <person name="Richardson P."/>
        </authorList>
    </citation>
    <scope>NUCLEOTIDE SEQUENCE [LARGE SCALE GENOMIC DNA]</scope>
    <source>
        <strain evidence="2">DSM 2379 / NBRC 103807 / OttBd1</strain>
    </source>
</reference>
<protein>
    <submittedName>
        <fullName evidence="1">Uncharacterized protein</fullName>
    </submittedName>
</protein>
<sequence>MFWISFILWYLFRQNQHYVNCCNNSRLWLCLLAIKTAKTAINAWLCKLFVVYWVHGDLQPNKHSTFEFPPKKLENISQVFRRQLNASFRSNSH</sequence>
<dbReference type="Proteomes" id="UP000006732">
    <property type="component" value="Chromosome"/>
</dbReference>
<gene>
    <name evidence="1" type="ordered locus">Ppro_1881</name>
</gene>
<dbReference type="AlphaFoldDB" id="A1AQ71"/>
<accession>A1AQ71</accession>
<organism evidence="1 2">
    <name type="scientific">Pelobacter propionicus (strain DSM 2379 / NBRC 103807 / OttBd1)</name>
    <dbReference type="NCBI Taxonomy" id="338966"/>
    <lineage>
        <taxon>Bacteria</taxon>
        <taxon>Pseudomonadati</taxon>
        <taxon>Thermodesulfobacteriota</taxon>
        <taxon>Desulfuromonadia</taxon>
        <taxon>Desulfuromonadales</taxon>
        <taxon>Desulfuromonadaceae</taxon>
        <taxon>Pelobacter</taxon>
    </lineage>
</organism>